<sequence>MSASRIAQAPATQMGYKAELVRRIGEVFKMEPFNLEFYCRSDERTTLDSRS</sequence>
<evidence type="ECO:0000313" key="2">
    <source>
        <dbReference type="WormBase" id="Bm8231"/>
    </source>
</evidence>
<accession>A0A0J9YBJ6</accession>
<dbReference type="EMBL" id="LN855652">
    <property type="protein sequence ID" value="CDQ06556.1"/>
    <property type="molecule type" value="Genomic_DNA"/>
</dbReference>
<dbReference type="AlphaFoldDB" id="A0A0J9YBJ6"/>
<reference evidence="1" key="1">
    <citation type="journal article" date="2007" name="Science">
        <title>Draft genome of the filarial nematode parasite Brugia malayi.</title>
        <authorList>
            <person name="Ghedin E."/>
            <person name="Wang S."/>
            <person name="Spiro D."/>
            <person name="Caler E."/>
            <person name="Zhao Q."/>
            <person name="Crabtree J."/>
            <person name="Allen J.E."/>
            <person name="Delcher A.L."/>
            <person name="Guiliano D.B."/>
            <person name="Miranda-Saavedra D."/>
            <person name="Angiuoli S.V."/>
            <person name="Creasy T."/>
            <person name="Amedeo P."/>
            <person name="Haas B."/>
            <person name="El-Sayed N.M."/>
            <person name="Wortman J.R."/>
            <person name="Feldblyum T."/>
            <person name="Tallon L."/>
            <person name="Schatz M."/>
            <person name="Shumway M."/>
            <person name="Koo H."/>
            <person name="Salzberg S.L."/>
            <person name="Schobel S."/>
            <person name="Pertea M."/>
            <person name="Pop M."/>
            <person name="White O."/>
            <person name="Barton G.J."/>
            <person name="Carlow C.K."/>
            <person name="Crawford M.J."/>
            <person name="Daub J."/>
            <person name="Dimmic M.W."/>
            <person name="Estes C.F."/>
            <person name="Foster J.M."/>
            <person name="Ganatra M."/>
            <person name="Gregory W.F."/>
            <person name="Johnson N.M."/>
            <person name="Jin J."/>
            <person name="Komuniecki R."/>
            <person name="Korf I."/>
            <person name="Kumar S."/>
            <person name="Laney S."/>
            <person name="Li B.W."/>
            <person name="Li W."/>
            <person name="Lindblom T.H."/>
            <person name="Lustigman S."/>
            <person name="Ma D."/>
            <person name="Maina C.V."/>
            <person name="Martin D.M."/>
            <person name="McCarter J.P."/>
            <person name="McReynolds L."/>
            <person name="Mitreva M."/>
            <person name="Nutman T.B."/>
            <person name="Parkinson J."/>
            <person name="Peregrin-Alvarez J.M."/>
            <person name="Poole C."/>
            <person name="Ren Q."/>
            <person name="Saunders L."/>
            <person name="Sluder A.E."/>
            <person name="Smith K."/>
            <person name="Stanke M."/>
            <person name="Unnasch T.R."/>
            <person name="Ware J."/>
            <person name="Wei A.D."/>
            <person name="Weil G."/>
            <person name="Williams D.J."/>
            <person name="Zhang Y."/>
            <person name="Williams S.A."/>
            <person name="Fraser-Liggett C."/>
            <person name="Slatko B."/>
            <person name="Blaxter M.L."/>
            <person name="Scott A.L."/>
        </authorList>
    </citation>
    <scope>NUCLEOTIDE SEQUENCE</scope>
    <source>
        <strain evidence="1">FR3</strain>
    </source>
</reference>
<name>A0A0J9YBJ6_BRUMA</name>
<reference evidence="1" key="2">
    <citation type="submission" date="2012-12" db="EMBL/GenBank/DDBJ databases">
        <authorList>
            <person name="Gao Y.W."/>
            <person name="Fan S.T."/>
            <person name="Sun H.T."/>
            <person name="Wang Z."/>
            <person name="Gao X.L."/>
            <person name="Li Y.G."/>
            <person name="Wang T.C."/>
            <person name="Zhang K."/>
            <person name="Xu W.W."/>
            <person name="Yu Z.J."/>
            <person name="Xia X.Z."/>
        </authorList>
    </citation>
    <scope>NUCLEOTIDE SEQUENCE</scope>
    <source>
        <strain evidence="1">FR3</strain>
    </source>
</reference>
<dbReference type="WormBase" id="Bm8231">
    <property type="protein sequence ID" value="BM40371"/>
    <property type="gene ID" value="WBGene00228492"/>
</dbReference>
<evidence type="ECO:0000313" key="1">
    <source>
        <dbReference type="EMBL" id="CDQ06556.1"/>
    </source>
</evidence>
<gene>
    <name evidence="1 2" type="ORF">Bm8231</name>
    <name evidence="1" type="ORF">BM_Bm8231</name>
</gene>
<organism evidence="1">
    <name type="scientific">Brugia malayi</name>
    <name type="common">Filarial nematode worm</name>
    <dbReference type="NCBI Taxonomy" id="6279"/>
    <lineage>
        <taxon>Eukaryota</taxon>
        <taxon>Metazoa</taxon>
        <taxon>Ecdysozoa</taxon>
        <taxon>Nematoda</taxon>
        <taxon>Chromadorea</taxon>
        <taxon>Rhabditida</taxon>
        <taxon>Spirurina</taxon>
        <taxon>Spiruromorpha</taxon>
        <taxon>Filarioidea</taxon>
        <taxon>Onchocercidae</taxon>
        <taxon>Brugia</taxon>
    </lineage>
</organism>
<protein>
    <submittedName>
        <fullName evidence="1">Bm8231</fullName>
    </submittedName>
</protein>
<proteinExistence type="predicted"/>